<dbReference type="SUPFAM" id="SSF63712">
    <property type="entry name" value="Nicotinic receptor ligand binding domain-like"/>
    <property type="match status" value="1"/>
</dbReference>
<feature type="transmembrane region" description="Helical" evidence="11">
    <location>
        <begin position="209"/>
        <end position="229"/>
    </location>
</feature>
<dbReference type="InterPro" id="IPR018000">
    <property type="entry name" value="Neurotransmitter_ion_chnl_CS"/>
</dbReference>
<dbReference type="GO" id="GO:0004888">
    <property type="term" value="F:transmembrane signaling receptor activity"/>
    <property type="evidence" value="ECO:0007669"/>
    <property type="project" value="InterPro"/>
</dbReference>
<dbReference type="AlphaFoldDB" id="A0A7R9AH52"/>
<dbReference type="SUPFAM" id="SSF90112">
    <property type="entry name" value="Neurotransmitter-gated ion-channel transmembrane pore"/>
    <property type="match status" value="1"/>
</dbReference>
<dbReference type="InterPro" id="IPR036734">
    <property type="entry name" value="Neur_chan_lig-bd_sf"/>
</dbReference>
<dbReference type="OrthoDB" id="203862at2759"/>
<comment type="subcellular location">
    <subcellularLocation>
        <location evidence="2">Cell membrane</location>
    </subcellularLocation>
    <subcellularLocation>
        <location evidence="1">Membrane</location>
        <topology evidence="1">Multi-pass membrane protein</topology>
    </subcellularLocation>
</comment>
<evidence type="ECO:0000313" key="14">
    <source>
        <dbReference type="EMBL" id="CAD7253901.1"/>
    </source>
</evidence>
<evidence type="ECO:0000256" key="3">
    <source>
        <dbReference type="ARBA" id="ARBA00022448"/>
    </source>
</evidence>
<dbReference type="Gene3D" id="1.20.58.390">
    <property type="entry name" value="Neurotransmitter-gated ion-channel transmembrane domain"/>
    <property type="match status" value="1"/>
</dbReference>
<dbReference type="InterPro" id="IPR006028">
    <property type="entry name" value="GABAA/Glycine_rcpt"/>
</dbReference>
<evidence type="ECO:0000256" key="11">
    <source>
        <dbReference type="RuleBase" id="RU000687"/>
    </source>
</evidence>
<dbReference type="InterPro" id="IPR006029">
    <property type="entry name" value="Neurotrans-gated_channel_TM"/>
</dbReference>
<dbReference type="InterPro" id="IPR038050">
    <property type="entry name" value="Neuro_actylchol_rec"/>
</dbReference>
<evidence type="ECO:0000256" key="6">
    <source>
        <dbReference type="ARBA" id="ARBA00022729"/>
    </source>
</evidence>
<evidence type="ECO:0000256" key="8">
    <source>
        <dbReference type="ARBA" id="ARBA00023065"/>
    </source>
</evidence>
<proteinExistence type="inferred from homology"/>
<dbReference type="PROSITE" id="PS00236">
    <property type="entry name" value="NEUROTR_ION_CHANNEL"/>
    <property type="match status" value="1"/>
</dbReference>
<evidence type="ECO:0000256" key="5">
    <source>
        <dbReference type="ARBA" id="ARBA00022692"/>
    </source>
</evidence>
<evidence type="ECO:0000259" key="13">
    <source>
        <dbReference type="Pfam" id="PF02932"/>
    </source>
</evidence>
<evidence type="ECO:0000256" key="7">
    <source>
        <dbReference type="ARBA" id="ARBA00022989"/>
    </source>
</evidence>
<evidence type="ECO:0000256" key="4">
    <source>
        <dbReference type="ARBA" id="ARBA00022475"/>
    </source>
</evidence>
<keyword evidence="6" id="KW-0732">Signal</keyword>
<evidence type="ECO:0000259" key="12">
    <source>
        <dbReference type="Pfam" id="PF02931"/>
    </source>
</evidence>
<evidence type="ECO:0000256" key="2">
    <source>
        <dbReference type="ARBA" id="ARBA00004236"/>
    </source>
</evidence>
<keyword evidence="15" id="KW-1185">Reference proteome</keyword>
<dbReference type="Pfam" id="PF02932">
    <property type="entry name" value="Neur_chan_memb"/>
    <property type="match status" value="1"/>
</dbReference>
<keyword evidence="3 11" id="KW-0813">Transport</keyword>
<evidence type="ECO:0000256" key="10">
    <source>
        <dbReference type="ARBA" id="ARBA00023303"/>
    </source>
</evidence>
<feature type="domain" description="Neurotransmitter-gated ion-channel transmembrane" evidence="13">
    <location>
        <begin position="185"/>
        <end position="267"/>
    </location>
</feature>
<dbReference type="GO" id="GO:0099095">
    <property type="term" value="F:ligand-gated monoatomic anion channel activity"/>
    <property type="evidence" value="ECO:0007669"/>
    <property type="project" value="UniProtKB-ARBA"/>
</dbReference>
<feature type="domain" description="Neurotransmitter-gated ion-channel ligand-binding" evidence="12">
    <location>
        <begin position="39"/>
        <end position="176"/>
    </location>
</feature>
<dbReference type="PANTHER" id="PTHR18945">
    <property type="entry name" value="NEUROTRANSMITTER GATED ION CHANNEL"/>
    <property type="match status" value="1"/>
</dbReference>
<protein>
    <submittedName>
        <fullName evidence="14">Uncharacterized protein</fullName>
    </submittedName>
</protein>
<keyword evidence="8 11" id="KW-0406">Ion transport</keyword>
<dbReference type="EMBL" id="CAJPEV010007025">
    <property type="protein sequence ID" value="CAG0904527.1"/>
    <property type="molecule type" value="Genomic_DNA"/>
</dbReference>
<keyword evidence="5 11" id="KW-0812">Transmembrane</keyword>
<dbReference type="PRINTS" id="PR00253">
    <property type="entry name" value="GABAARECEPTR"/>
</dbReference>
<keyword evidence="10 11" id="KW-0407">Ion channel</keyword>
<accession>A0A7R9AH52</accession>
<keyword evidence="9 11" id="KW-0472">Membrane</keyword>
<reference evidence="14" key="1">
    <citation type="submission" date="2020-11" db="EMBL/GenBank/DDBJ databases">
        <authorList>
            <person name="Tran Van P."/>
        </authorList>
    </citation>
    <scope>NUCLEOTIDE SEQUENCE</scope>
</reference>
<dbReference type="GO" id="GO:0005886">
    <property type="term" value="C:plasma membrane"/>
    <property type="evidence" value="ECO:0007669"/>
    <property type="project" value="UniProtKB-SubCell"/>
</dbReference>
<dbReference type="PRINTS" id="PR00252">
    <property type="entry name" value="NRIONCHANNEL"/>
</dbReference>
<feature type="transmembrane region" description="Helical" evidence="11">
    <location>
        <begin position="241"/>
        <end position="263"/>
    </location>
</feature>
<comment type="similarity">
    <text evidence="11">Belongs to the ligand-gated ion channel (TC 1.A.9) family.</text>
</comment>
<dbReference type="InterPro" id="IPR006202">
    <property type="entry name" value="Neur_chan_lig-bd"/>
</dbReference>
<dbReference type="GO" id="GO:0005254">
    <property type="term" value="F:chloride channel activity"/>
    <property type="evidence" value="ECO:0007669"/>
    <property type="project" value="UniProtKB-ARBA"/>
</dbReference>
<dbReference type="Gene3D" id="2.70.170.10">
    <property type="entry name" value="Neurotransmitter-gated ion-channel ligand-binding domain"/>
    <property type="match status" value="1"/>
</dbReference>
<dbReference type="InterPro" id="IPR006201">
    <property type="entry name" value="Neur_channel"/>
</dbReference>
<feature type="transmembrane region" description="Helical" evidence="11">
    <location>
        <begin position="292"/>
        <end position="312"/>
    </location>
</feature>
<dbReference type="GO" id="GO:0005230">
    <property type="term" value="F:extracellular ligand-gated monoatomic ion channel activity"/>
    <property type="evidence" value="ECO:0007669"/>
    <property type="project" value="InterPro"/>
</dbReference>
<evidence type="ECO:0000256" key="9">
    <source>
        <dbReference type="ARBA" id="ARBA00023136"/>
    </source>
</evidence>
<evidence type="ECO:0000313" key="15">
    <source>
        <dbReference type="Proteomes" id="UP000677054"/>
    </source>
</evidence>
<keyword evidence="7 11" id="KW-1133">Transmembrane helix</keyword>
<organism evidence="14">
    <name type="scientific">Darwinula stevensoni</name>
    <dbReference type="NCBI Taxonomy" id="69355"/>
    <lineage>
        <taxon>Eukaryota</taxon>
        <taxon>Metazoa</taxon>
        <taxon>Ecdysozoa</taxon>
        <taxon>Arthropoda</taxon>
        <taxon>Crustacea</taxon>
        <taxon>Oligostraca</taxon>
        <taxon>Ostracoda</taxon>
        <taxon>Podocopa</taxon>
        <taxon>Podocopida</taxon>
        <taxon>Darwinulocopina</taxon>
        <taxon>Darwinuloidea</taxon>
        <taxon>Darwinulidae</taxon>
        <taxon>Darwinula</taxon>
    </lineage>
</organism>
<evidence type="ECO:0000256" key="1">
    <source>
        <dbReference type="ARBA" id="ARBA00004141"/>
    </source>
</evidence>
<dbReference type="Pfam" id="PF02931">
    <property type="entry name" value="Neur_chan_LBD"/>
    <property type="match status" value="1"/>
</dbReference>
<sequence length="327" mass="37045">MKTLTDHRLRISYAGLTELSTPLEIQVNIGPTPASGSPFAGLTELSLNWQFLEKVWKPDTFFVNGKRSYLHKITVPNRLLRLSSDGTLLYSQRLTIKASCPMRLKRFPLDTQVCPLQVASYGYRARDVVYRWNSKLVSFEEELSLAQYDMVNWTYDSGVLEPTEMSFVTVWFHLERRAGFYILQVYIPCYLIVSCSWVGFWIHRKDAPGRVGLGATTVLTITTMGFVGSRSTIPRTGKPTSLDFFFVMCFAFVFSSLVEYAFINYFERLGRMGGGAGGGARGERVDIYARRIFPLAFLALNLVYWMVSLYGASDEIELPESRPDAVG</sequence>
<dbReference type="Proteomes" id="UP000677054">
    <property type="component" value="Unassembled WGS sequence"/>
</dbReference>
<dbReference type="CDD" id="cd19049">
    <property type="entry name" value="LGIC_TM_anion"/>
    <property type="match status" value="1"/>
</dbReference>
<feature type="transmembrane region" description="Helical" evidence="11">
    <location>
        <begin position="180"/>
        <end position="203"/>
    </location>
</feature>
<keyword evidence="4" id="KW-1003">Cell membrane</keyword>
<dbReference type="EMBL" id="LR906542">
    <property type="protein sequence ID" value="CAD7253901.1"/>
    <property type="molecule type" value="Genomic_DNA"/>
</dbReference>
<name>A0A7R9AH52_9CRUS</name>
<gene>
    <name evidence="14" type="ORF">DSTB1V02_LOCUS13647</name>
</gene>
<dbReference type="InterPro" id="IPR036719">
    <property type="entry name" value="Neuro-gated_channel_TM_sf"/>
</dbReference>